<dbReference type="InterPro" id="IPR013325">
    <property type="entry name" value="RNA_pol_sigma_r2"/>
</dbReference>
<feature type="domain" description="RNA polymerase sigma-70 region 2" evidence="7">
    <location>
        <begin position="28"/>
        <end position="91"/>
    </location>
</feature>
<dbReference type="Proteomes" id="UP000294752">
    <property type="component" value="Unassembled WGS sequence"/>
</dbReference>
<dbReference type="NCBIfam" id="TIGR02937">
    <property type="entry name" value="sigma70-ECF"/>
    <property type="match status" value="1"/>
</dbReference>
<dbReference type="Gene3D" id="1.10.1740.10">
    <property type="match status" value="1"/>
</dbReference>
<evidence type="ECO:0000256" key="2">
    <source>
        <dbReference type="ARBA" id="ARBA00023015"/>
    </source>
</evidence>
<accession>A0A4R7CV44</accession>
<feature type="domain" description="HTH luxR-type" evidence="6">
    <location>
        <begin position="141"/>
        <end position="175"/>
    </location>
</feature>
<proteinExistence type="inferred from homology"/>
<protein>
    <submittedName>
        <fullName evidence="8">RNA polymerase sigma-70 factor (ECF subfamily)</fullName>
    </submittedName>
</protein>
<dbReference type="InterPro" id="IPR007627">
    <property type="entry name" value="RNA_pol_sigma70_r2"/>
</dbReference>
<dbReference type="SUPFAM" id="SSF88946">
    <property type="entry name" value="Sigma2 domain of RNA polymerase sigma factors"/>
    <property type="match status" value="1"/>
</dbReference>
<dbReference type="GO" id="GO:0006352">
    <property type="term" value="P:DNA-templated transcription initiation"/>
    <property type="evidence" value="ECO:0007669"/>
    <property type="project" value="InterPro"/>
</dbReference>
<evidence type="ECO:0000256" key="3">
    <source>
        <dbReference type="ARBA" id="ARBA00023082"/>
    </source>
</evidence>
<keyword evidence="3" id="KW-0731">Sigma factor</keyword>
<dbReference type="Pfam" id="PF00196">
    <property type="entry name" value="GerE"/>
    <property type="match status" value="1"/>
</dbReference>
<name>A0A4R7CV44_9SPHI</name>
<dbReference type="RefSeq" id="WP_133641873.1">
    <property type="nucleotide sequence ID" value="NZ_SNZV01000011.1"/>
</dbReference>
<evidence type="ECO:0000313" key="8">
    <source>
        <dbReference type="EMBL" id="TDS08909.1"/>
    </source>
</evidence>
<dbReference type="PANTHER" id="PTHR43133:SF46">
    <property type="entry name" value="RNA POLYMERASE SIGMA-70 FACTOR ECF SUBFAMILY"/>
    <property type="match status" value="1"/>
</dbReference>
<reference evidence="8 9" key="1">
    <citation type="submission" date="2019-03" db="EMBL/GenBank/DDBJ databases">
        <title>Genomic Encyclopedia of Type Strains, Phase III (KMG-III): the genomes of soil and plant-associated and newly described type strains.</title>
        <authorList>
            <person name="Whitman W."/>
        </authorList>
    </citation>
    <scope>NUCLEOTIDE SEQUENCE [LARGE SCALE GENOMIC DNA]</scope>
    <source>
        <strain evidence="8 9">CGMCC 1.12801</strain>
    </source>
</reference>
<comment type="similarity">
    <text evidence="1">Belongs to the sigma-70 factor family. ECF subfamily.</text>
</comment>
<dbReference type="InterPro" id="IPR036388">
    <property type="entry name" value="WH-like_DNA-bd_sf"/>
</dbReference>
<keyword evidence="4" id="KW-0804">Transcription</keyword>
<comment type="caution">
    <text evidence="8">The sequence shown here is derived from an EMBL/GenBank/DDBJ whole genome shotgun (WGS) entry which is preliminary data.</text>
</comment>
<keyword evidence="2" id="KW-0805">Transcription regulation</keyword>
<evidence type="ECO:0000256" key="4">
    <source>
        <dbReference type="ARBA" id="ARBA00023163"/>
    </source>
</evidence>
<dbReference type="Gene3D" id="1.10.10.10">
    <property type="entry name" value="Winged helix-like DNA-binding domain superfamily/Winged helix DNA-binding domain"/>
    <property type="match status" value="1"/>
</dbReference>
<keyword evidence="5" id="KW-0812">Transmembrane</keyword>
<organism evidence="8 9">
    <name type="scientific">Sphingobacterium paludis</name>
    <dbReference type="NCBI Taxonomy" id="1476465"/>
    <lineage>
        <taxon>Bacteria</taxon>
        <taxon>Pseudomonadati</taxon>
        <taxon>Bacteroidota</taxon>
        <taxon>Sphingobacteriia</taxon>
        <taxon>Sphingobacteriales</taxon>
        <taxon>Sphingobacteriaceae</taxon>
        <taxon>Sphingobacterium</taxon>
    </lineage>
</organism>
<keyword evidence="5" id="KW-1133">Transmembrane helix</keyword>
<gene>
    <name evidence="8" type="ORF">B0I21_11138</name>
</gene>
<feature type="transmembrane region" description="Helical" evidence="5">
    <location>
        <begin position="183"/>
        <end position="204"/>
    </location>
</feature>
<dbReference type="InterPro" id="IPR039425">
    <property type="entry name" value="RNA_pol_sigma-70-like"/>
</dbReference>
<dbReference type="SUPFAM" id="SSF88659">
    <property type="entry name" value="Sigma3 and sigma4 domains of RNA polymerase sigma factors"/>
    <property type="match status" value="1"/>
</dbReference>
<dbReference type="PANTHER" id="PTHR43133">
    <property type="entry name" value="RNA POLYMERASE ECF-TYPE SIGMA FACTO"/>
    <property type="match status" value="1"/>
</dbReference>
<dbReference type="AlphaFoldDB" id="A0A4R7CV44"/>
<dbReference type="GO" id="GO:0016987">
    <property type="term" value="F:sigma factor activity"/>
    <property type="evidence" value="ECO:0007669"/>
    <property type="project" value="UniProtKB-KW"/>
</dbReference>
<sequence>MSNFYKTKSDEELYELVKDDDRDAYTELYDRFKKPLLVFAYKKVGMDEAEDLVHDLWIKLWHNRSSIKLERSFVSYIFGGLKNRILDHMSKVDHADKYVDHLKSYSSIYQHSDGADHQIREQLFWLQIEALLDHYGPKANSIIRLRMQGFNNHEIAEKLNLSEKTIRNQQSAIIKYLRSKLSILRIFLFWLPLFCALAFYPLIITSC</sequence>
<dbReference type="InterPro" id="IPR013324">
    <property type="entry name" value="RNA_pol_sigma_r3/r4-like"/>
</dbReference>
<keyword evidence="9" id="KW-1185">Reference proteome</keyword>
<dbReference type="InterPro" id="IPR014284">
    <property type="entry name" value="RNA_pol_sigma-70_dom"/>
</dbReference>
<dbReference type="OrthoDB" id="1342792at2"/>
<evidence type="ECO:0000256" key="5">
    <source>
        <dbReference type="SAM" id="Phobius"/>
    </source>
</evidence>
<dbReference type="Pfam" id="PF04542">
    <property type="entry name" value="Sigma70_r2"/>
    <property type="match status" value="1"/>
</dbReference>
<evidence type="ECO:0000313" key="9">
    <source>
        <dbReference type="Proteomes" id="UP000294752"/>
    </source>
</evidence>
<evidence type="ECO:0000259" key="6">
    <source>
        <dbReference type="Pfam" id="PF00196"/>
    </source>
</evidence>
<keyword evidence="5" id="KW-0472">Membrane</keyword>
<dbReference type="EMBL" id="SNZV01000011">
    <property type="protein sequence ID" value="TDS08909.1"/>
    <property type="molecule type" value="Genomic_DNA"/>
</dbReference>
<evidence type="ECO:0000256" key="1">
    <source>
        <dbReference type="ARBA" id="ARBA00010641"/>
    </source>
</evidence>
<evidence type="ECO:0000259" key="7">
    <source>
        <dbReference type="Pfam" id="PF04542"/>
    </source>
</evidence>
<dbReference type="InterPro" id="IPR000792">
    <property type="entry name" value="Tscrpt_reg_LuxR_C"/>
</dbReference>